<sequence>MTHLYETAKNLCISAWKYGYKFSNSSIYNESSLNLVELSQEINVSLISGKKEAEQIELTKTKLSDFEVLLEKLMNVYPQQQQHIEELKSYVKELVQGLSLGAQVKAA</sequence>
<keyword evidence="2" id="KW-1185">Reference proteome</keyword>
<dbReference type="Proteomes" id="UP000236454">
    <property type="component" value="Unassembled WGS sequence"/>
</dbReference>
<dbReference type="RefSeq" id="WP_090250935.1">
    <property type="nucleotide sequence ID" value="NZ_FPAS01000004.1"/>
</dbReference>
<evidence type="ECO:0008006" key="3">
    <source>
        <dbReference type="Google" id="ProtNLM"/>
    </source>
</evidence>
<evidence type="ECO:0000313" key="2">
    <source>
        <dbReference type="Proteomes" id="UP000236454"/>
    </source>
</evidence>
<evidence type="ECO:0000313" key="1">
    <source>
        <dbReference type="EMBL" id="SFT82417.1"/>
    </source>
</evidence>
<gene>
    <name evidence="1" type="ORF">SAMN05216474_2571</name>
</gene>
<organism evidence="1 2">
    <name type="scientific">Lishizhenia tianjinensis</name>
    <dbReference type="NCBI Taxonomy" id="477690"/>
    <lineage>
        <taxon>Bacteria</taxon>
        <taxon>Pseudomonadati</taxon>
        <taxon>Bacteroidota</taxon>
        <taxon>Flavobacteriia</taxon>
        <taxon>Flavobacteriales</taxon>
        <taxon>Crocinitomicaceae</taxon>
        <taxon>Lishizhenia</taxon>
    </lineage>
</organism>
<dbReference type="EMBL" id="FPAS01000004">
    <property type="protein sequence ID" value="SFT82417.1"/>
    <property type="molecule type" value="Genomic_DNA"/>
</dbReference>
<dbReference type="AlphaFoldDB" id="A0A1I7B5K5"/>
<protein>
    <recommendedName>
        <fullName evidence="3">Four helix bundle protein</fullName>
    </recommendedName>
</protein>
<reference evidence="1 2" key="1">
    <citation type="submission" date="2016-10" db="EMBL/GenBank/DDBJ databases">
        <authorList>
            <person name="de Groot N.N."/>
        </authorList>
    </citation>
    <scope>NUCLEOTIDE SEQUENCE [LARGE SCALE GENOMIC DNA]</scope>
    <source>
        <strain evidence="1 2">CGMCC 1.7005</strain>
    </source>
</reference>
<proteinExistence type="predicted"/>
<name>A0A1I7B5K5_9FLAO</name>
<accession>A0A1I7B5K5</accession>